<proteinExistence type="predicted"/>
<dbReference type="Pfam" id="PF01478">
    <property type="entry name" value="Peptidase_A24"/>
    <property type="match status" value="1"/>
</dbReference>
<evidence type="ECO:0000313" key="8">
    <source>
        <dbReference type="EMBL" id="SFE10992.1"/>
    </source>
</evidence>
<dbReference type="RefSeq" id="WP_093923300.1">
    <property type="nucleotide sequence ID" value="NZ_FOMW01000005.1"/>
</dbReference>
<dbReference type="InterPro" id="IPR000045">
    <property type="entry name" value="Prepilin_IV_endopep_pep"/>
</dbReference>
<dbReference type="AlphaFoldDB" id="A0A1I1XUL1"/>
<feature type="transmembrane region" description="Helical" evidence="6">
    <location>
        <begin position="100"/>
        <end position="121"/>
    </location>
</feature>
<accession>A0A1I1XUL1</accession>
<evidence type="ECO:0000256" key="2">
    <source>
        <dbReference type="ARBA" id="ARBA00022475"/>
    </source>
</evidence>
<dbReference type="STRING" id="74348.SAMN04488523_10530"/>
<dbReference type="PANTHER" id="PTHR36506">
    <property type="entry name" value="PREFLAGELLIN PEPTIDASE"/>
    <property type="match status" value="1"/>
</dbReference>
<evidence type="ECO:0000256" key="3">
    <source>
        <dbReference type="ARBA" id="ARBA00022692"/>
    </source>
</evidence>
<dbReference type="GO" id="GO:0004190">
    <property type="term" value="F:aspartic-type endopeptidase activity"/>
    <property type="evidence" value="ECO:0007669"/>
    <property type="project" value="InterPro"/>
</dbReference>
<feature type="transmembrane region" description="Helical" evidence="6">
    <location>
        <begin position="141"/>
        <end position="161"/>
    </location>
</feature>
<keyword evidence="2" id="KW-1003">Cell membrane</keyword>
<dbReference type="InterPro" id="IPR052218">
    <property type="entry name" value="Preflagellin_Peptidase"/>
</dbReference>
<dbReference type="EMBL" id="FOMW01000005">
    <property type="protein sequence ID" value="SFE10992.1"/>
    <property type="molecule type" value="Genomic_DNA"/>
</dbReference>
<keyword evidence="9" id="KW-1185">Reference proteome</keyword>
<feature type="transmembrane region" description="Helical" evidence="6">
    <location>
        <begin position="7"/>
        <end position="25"/>
    </location>
</feature>
<gene>
    <name evidence="8" type="ORF">SAMN04488523_10530</name>
</gene>
<sequence>MNGPVDLQLPVSWIIAPLLVCVILYDMRFMRIPNRLVLVILVVAVGSLAFSVSLEQIVWRAAAAAVVFVFGLTLFALRLMGGGDVKLLAVLTLLIPTDALAVFALVLSVGIVAGVVLLMVLRAALKNRETGWRGIEDHSRFPLGLSIGLSGLAFLALAPSLT</sequence>
<evidence type="ECO:0000313" key="9">
    <source>
        <dbReference type="Proteomes" id="UP000198977"/>
    </source>
</evidence>
<feature type="transmembrane region" description="Helical" evidence="6">
    <location>
        <begin position="37"/>
        <end position="54"/>
    </location>
</feature>
<feature type="transmembrane region" description="Helical" evidence="6">
    <location>
        <begin position="61"/>
        <end position="80"/>
    </location>
</feature>
<evidence type="ECO:0000259" key="7">
    <source>
        <dbReference type="Pfam" id="PF01478"/>
    </source>
</evidence>
<evidence type="ECO:0000256" key="4">
    <source>
        <dbReference type="ARBA" id="ARBA00022989"/>
    </source>
</evidence>
<name>A0A1I1XUL1_9RHOB</name>
<keyword evidence="3 6" id="KW-0812">Transmembrane</keyword>
<keyword evidence="5 6" id="KW-0472">Membrane</keyword>
<dbReference type="Proteomes" id="UP000198977">
    <property type="component" value="Unassembled WGS sequence"/>
</dbReference>
<protein>
    <submittedName>
        <fullName evidence="8">Prepilin peptidase CpaA</fullName>
    </submittedName>
</protein>
<evidence type="ECO:0000256" key="1">
    <source>
        <dbReference type="ARBA" id="ARBA00004651"/>
    </source>
</evidence>
<dbReference type="Gene3D" id="1.20.120.1220">
    <property type="match status" value="1"/>
</dbReference>
<organism evidence="8 9">
    <name type="scientific">Sulfitobacter brevis</name>
    <dbReference type="NCBI Taxonomy" id="74348"/>
    <lineage>
        <taxon>Bacteria</taxon>
        <taxon>Pseudomonadati</taxon>
        <taxon>Pseudomonadota</taxon>
        <taxon>Alphaproteobacteria</taxon>
        <taxon>Rhodobacterales</taxon>
        <taxon>Roseobacteraceae</taxon>
        <taxon>Sulfitobacter</taxon>
    </lineage>
</organism>
<feature type="domain" description="Prepilin type IV endopeptidase peptidase" evidence="7">
    <location>
        <begin position="14"/>
        <end position="113"/>
    </location>
</feature>
<comment type="subcellular location">
    <subcellularLocation>
        <location evidence="1">Cell membrane</location>
        <topology evidence="1">Multi-pass membrane protein</topology>
    </subcellularLocation>
</comment>
<reference evidence="8 9" key="1">
    <citation type="submission" date="2016-10" db="EMBL/GenBank/DDBJ databases">
        <authorList>
            <person name="de Groot N.N."/>
        </authorList>
    </citation>
    <scope>NUCLEOTIDE SEQUENCE [LARGE SCALE GENOMIC DNA]</scope>
    <source>
        <strain evidence="8 9">DSM 11443</strain>
    </source>
</reference>
<dbReference type="PANTHER" id="PTHR36506:SF1">
    <property type="entry name" value="PREFLAGELLIN PEPTIDASE"/>
    <property type="match status" value="1"/>
</dbReference>
<keyword evidence="4 6" id="KW-1133">Transmembrane helix</keyword>
<dbReference type="OrthoDB" id="7866360at2"/>
<dbReference type="GO" id="GO:0005886">
    <property type="term" value="C:plasma membrane"/>
    <property type="evidence" value="ECO:0007669"/>
    <property type="project" value="UniProtKB-SubCell"/>
</dbReference>
<evidence type="ECO:0000256" key="5">
    <source>
        <dbReference type="ARBA" id="ARBA00023136"/>
    </source>
</evidence>
<evidence type="ECO:0000256" key="6">
    <source>
        <dbReference type="SAM" id="Phobius"/>
    </source>
</evidence>